<name>A0A1C7MAK8_GRIFR</name>
<evidence type="ECO:0000256" key="4">
    <source>
        <dbReference type="SAM" id="MobiDB-lite"/>
    </source>
</evidence>
<feature type="compositionally biased region" description="Acidic residues" evidence="4">
    <location>
        <begin position="298"/>
        <end position="315"/>
    </location>
</feature>
<keyword evidence="1" id="KW-0723">Serine/threonine-protein kinase</keyword>
<dbReference type="InterPro" id="IPR011009">
    <property type="entry name" value="Kinase-like_dom_sf"/>
</dbReference>
<comment type="caution">
    <text evidence="6">The sequence shown here is derived from an EMBL/GenBank/DDBJ whole genome shotgun (WGS) entry which is preliminary data.</text>
</comment>
<evidence type="ECO:0000259" key="5">
    <source>
        <dbReference type="Pfam" id="PF02816"/>
    </source>
</evidence>
<dbReference type="STRING" id="5627.A0A1C7MAK8"/>
<dbReference type="CDD" id="cd04515">
    <property type="entry name" value="Alpha_kinase"/>
    <property type="match status" value="1"/>
</dbReference>
<evidence type="ECO:0000256" key="3">
    <source>
        <dbReference type="ARBA" id="ARBA00022777"/>
    </source>
</evidence>
<dbReference type="Proteomes" id="UP000092993">
    <property type="component" value="Unassembled WGS sequence"/>
</dbReference>
<dbReference type="InterPro" id="IPR004166">
    <property type="entry name" value="a-kinase_dom"/>
</dbReference>
<dbReference type="OrthoDB" id="2802092at2759"/>
<protein>
    <recommendedName>
        <fullName evidence="5">Alpha-type protein kinase domain-containing protein</fullName>
    </recommendedName>
</protein>
<dbReference type="GO" id="GO:0004674">
    <property type="term" value="F:protein serine/threonine kinase activity"/>
    <property type="evidence" value="ECO:0007669"/>
    <property type="project" value="UniProtKB-KW"/>
</dbReference>
<dbReference type="Pfam" id="PF02816">
    <property type="entry name" value="Alpha_kinase"/>
    <property type="match status" value="1"/>
</dbReference>
<dbReference type="Gene3D" id="3.20.200.10">
    <property type="entry name" value="MHCK/EF2 kinase"/>
    <property type="match status" value="1"/>
</dbReference>
<accession>A0A1C7MAK8</accession>
<dbReference type="GO" id="GO:0005524">
    <property type="term" value="F:ATP binding"/>
    <property type="evidence" value="ECO:0007669"/>
    <property type="project" value="InterPro"/>
</dbReference>
<evidence type="ECO:0000313" key="7">
    <source>
        <dbReference type="Proteomes" id="UP000092993"/>
    </source>
</evidence>
<keyword evidence="7" id="KW-1185">Reference proteome</keyword>
<feature type="region of interest" description="Disordered" evidence="4">
    <location>
        <begin position="294"/>
        <end position="315"/>
    </location>
</feature>
<gene>
    <name evidence="6" type="ORF">A0H81_06557</name>
</gene>
<organism evidence="6 7">
    <name type="scientific">Grifola frondosa</name>
    <name type="common">Maitake</name>
    <name type="synonym">Polyporus frondosus</name>
    <dbReference type="NCBI Taxonomy" id="5627"/>
    <lineage>
        <taxon>Eukaryota</taxon>
        <taxon>Fungi</taxon>
        <taxon>Dikarya</taxon>
        <taxon>Basidiomycota</taxon>
        <taxon>Agaricomycotina</taxon>
        <taxon>Agaricomycetes</taxon>
        <taxon>Polyporales</taxon>
        <taxon>Grifolaceae</taxon>
        <taxon>Grifola</taxon>
    </lineage>
</organism>
<evidence type="ECO:0000256" key="2">
    <source>
        <dbReference type="ARBA" id="ARBA00022679"/>
    </source>
</evidence>
<feature type="region of interest" description="Disordered" evidence="4">
    <location>
        <begin position="1"/>
        <end position="28"/>
    </location>
</feature>
<sequence>MVPKRVGIDTRLQGKRRNAGDLASSANVPDPKRIRLGSHVLQSAYQHRSSFNAPIENTSAIKLLYTSCKTLDLTGEVEMHFRKVSQTEVVAAQLGDESYHQGKTKLVYKLTVDGQDKPYVAKRFFDIGAGSKGQVNPNENRNNLHAELRHLKLGQWFLSKFYDHARELGAEVFEEFEFASASLARKVIEGSEKPSIASGYHVDKINTIDIDDPKDGVYWLIEERRSPIVTRFTSTMVHPWARGKQAITISAFAHFVYVYSGGNVVIADIQASSTLSHDPRHPNVQVLFDIMTHTGREGDDDEGSQGENEKGDEEE</sequence>
<feature type="domain" description="Alpha-type protein kinase" evidence="5">
    <location>
        <begin position="101"/>
        <end position="306"/>
    </location>
</feature>
<keyword evidence="3" id="KW-0418">Kinase</keyword>
<proteinExistence type="predicted"/>
<reference evidence="6 7" key="1">
    <citation type="submission" date="2016-03" db="EMBL/GenBank/DDBJ databases">
        <title>Whole genome sequencing of Grifola frondosa 9006-11.</title>
        <authorList>
            <person name="Min B."/>
            <person name="Park H."/>
            <person name="Kim J.-G."/>
            <person name="Cho H."/>
            <person name="Oh Y.-L."/>
            <person name="Kong W.-S."/>
            <person name="Choi I.-G."/>
        </authorList>
    </citation>
    <scope>NUCLEOTIDE SEQUENCE [LARGE SCALE GENOMIC DNA]</scope>
    <source>
        <strain evidence="6 7">9006-11</strain>
    </source>
</reference>
<evidence type="ECO:0000313" key="6">
    <source>
        <dbReference type="EMBL" id="OBZ73931.1"/>
    </source>
</evidence>
<dbReference type="AlphaFoldDB" id="A0A1C7MAK8"/>
<evidence type="ECO:0000256" key="1">
    <source>
        <dbReference type="ARBA" id="ARBA00022527"/>
    </source>
</evidence>
<dbReference type="EMBL" id="LUGG01000006">
    <property type="protein sequence ID" value="OBZ73931.1"/>
    <property type="molecule type" value="Genomic_DNA"/>
</dbReference>
<dbReference type="SUPFAM" id="SSF56112">
    <property type="entry name" value="Protein kinase-like (PK-like)"/>
    <property type="match status" value="1"/>
</dbReference>
<keyword evidence="2" id="KW-0808">Transferase</keyword>